<dbReference type="EMBL" id="CABDUW010002677">
    <property type="protein sequence ID" value="VTJ87663.1"/>
    <property type="molecule type" value="Genomic_DNA"/>
</dbReference>
<comment type="caution">
    <text evidence="1">The sequence shown here is derived from an EMBL/GenBank/DDBJ whole genome shotgun (WGS) entry which is preliminary data.</text>
</comment>
<proteinExistence type="predicted"/>
<sequence length="56" mass="6614">LIPALVPWCTLTNIYRFQPDFPMNIFMELESIFIRDSVMIYIGKDGQYLLGINFRV</sequence>
<feature type="non-terminal residue" evidence="1">
    <location>
        <position position="56"/>
    </location>
</feature>
<keyword evidence="2" id="KW-1185">Reference proteome</keyword>
<name>A0A5E4D0P0_MARMO</name>
<protein>
    <submittedName>
        <fullName evidence="1">Uncharacterized protein</fullName>
    </submittedName>
</protein>
<dbReference type="AlphaFoldDB" id="A0A5E4D0P0"/>
<gene>
    <name evidence="1" type="ORF">MONAX_5E007109</name>
</gene>
<accession>A0A5E4D0P0</accession>
<feature type="non-terminal residue" evidence="1">
    <location>
        <position position="1"/>
    </location>
</feature>
<dbReference type="Proteomes" id="UP000335636">
    <property type="component" value="Unassembled WGS sequence"/>
</dbReference>
<evidence type="ECO:0000313" key="2">
    <source>
        <dbReference type="Proteomes" id="UP000335636"/>
    </source>
</evidence>
<organism evidence="1 2">
    <name type="scientific">Marmota monax</name>
    <name type="common">Woodchuck</name>
    <dbReference type="NCBI Taxonomy" id="9995"/>
    <lineage>
        <taxon>Eukaryota</taxon>
        <taxon>Metazoa</taxon>
        <taxon>Chordata</taxon>
        <taxon>Craniata</taxon>
        <taxon>Vertebrata</taxon>
        <taxon>Euteleostomi</taxon>
        <taxon>Mammalia</taxon>
        <taxon>Eutheria</taxon>
        <taxon>Euarchontoglires</taxon>
        <taxon>Glires</taxon>
        <taxon>Rodentia</taxon>
        <taxon>Sciuromorpha</taxon>
        <taxon>Sciuridae</taxon>
        <taxon>Xerinae</taxon>
        <taxon>Marmotini</taxon>
        <taxon>Marmota</taxon>
    </lineage>
</organism>
<reference evidence="1" key="1">
    <citation type="submission" date="2019-04" db="EMBL/GenBank/DDBJ databases">
        <authorList>
            <person name="Alioto T."/>
            <person name="Alioto T."/>
        </authorList>
    </citation>
    <scope>NUCLEOTIDE SEQUENCE [LARGE SCALE GENOMIC DNA]</scope>
</reference>
<evidence type="ECO:0000313" key="1">
    <source>
        <dbReference type="EMBL" id="VTJ87663.1"/>
    </source>
</evidence>